<comment type="caution">
    <text evidence="2">The sequence shown here is derived from an EMBL/GenBank/DDBJ whole genome shotgun (WGS) entry which is preliminary data.</text>
</comment>
<proteinExistence type="predicted"/>
<dbReference type="AlphaFoldDB" id="A0A0F4ZDE1"/>
<sequence>MHATWFCKECQKKHWRSHKLDCRVRMSEEKWAPSWEGDRKPPFYTDNPELATCTGLEKQLWGETPAIDILELRKNEGVQWKQDLSLLFYEAADLRNVVKTVVNLPKSFERNMTVVIDNTDMHITSRNIIMLLAMLILENPVEAAEFVIRPVLTNMYKTARYSSDTAITIRTWTGGQAVLRLFLSKKDVVKLFSFLEVPFGLTADSAQEIRRSTVFWSKEVVDRVLLSQRGHWRHAAMHFRTTGILLPFGNSCDSFIYPNPTGWALPATADPLQGWDMLDILKTKNIGGATNDIYGRMFFHVRDMLADFHSRVANKVIEIHHASAEDLKWHVQPFKFDRIDTNTLGDMKYGGFSSVLVNMMPLLRSRTENKHATMLMLFIKAVEEMHWEDRHDKNVFEKEVRSMMKIVAPKTVQAAKGRMPREWNLKIYRMVDSLGLFRDRDYYFQQYMERWNFRDIAKVVEVKMKKRNTIVDEWPWRLKLASCTPEAQREFDIARASNCSGIERYVEWRWA</sequence>
<gene>
    <name evidence="2" type="ORF">TD95_000989</name>
</gene>
<name>A0A0F4ZDE1_9PEZI</name>
<dbReference type="InterPro" id="IPR027974">
    <property type="entry name" value="DUF4470"/>
</dbReference>
<evidence type="ECO:0000313" key="2">
    <source>
        <dbReference type="EMBL" id="KKA28146.1"/>
    </source>
</evidence>
<dbReference type="OrthoDB" id="5282002at2759"/>
<protein>
    <recommendedName>
        <fullName evidence="1">DUF4470 domain-containing protein</fullName>
    </recommendedName>
</protein>
<dbReference type="EMBL" id="LAEV01001411">
    <property type="protein sequence ID" value="KKA28146.1"/>
    <property type="molecule type" value="Genomic_DNA"/>
</dbReference>
<keyword evidence="3" id="KW-1185">Reference proteome</keyword>
<reference evidence="2 3" key="1">
    <citation type="submission" date="2015-03" db="EMBL/GenBank/DDBJ databases">
        <authorList>
            <person name="Radwan O."/>
            <person name="Al-Naeli F.A."/>
            <person name="Rendon G.A."/>
            <person name="Fields C."/>
        </authorList>
    </citation>
    <scope>NUCLEOTIDE SEQUENCE [LARGE SCALE GENOMIC DNA]</scope>
    <source>
        <strain evidence="2">CR-DP1</strain>
    </source>
</reference>
<evidence type="ECO:0000313" key="3">
    <source>
        <dbReference type="Proteomes" id="UP000033483"/>
    </source>
</evidence>
<organism evidence="2 3">
    <name type="scientific">Thielaviopsis punctulata</name>
    <dbReference type="NCBI Taxonomy" id="72032"/>
    <lineage>
        <taxon>Eukaryota</taxon>
        <taxon>Fungi</taxon>
        <taxon>Dikarya</taxon>
        <taxon>Ascomycota</taxon>
        <taxon>Pezizomycotina</taxon>
        <taxon>Sordariomycetes</taxon>
        <taxon>Hypocreomycetidae</taxon>
        <taxon>Microascales</taxon>
        <taxon>Ceratocystidaceae</taxon>
        <taxon>Thielaviopsis</taxon>
    </lineage>
</organism>
<dbReference type="Pfam" id="PF14737">
    <property type="entry name" value="DUF4470"/>
    <property type="match status" value="1"/>
</dbReference>
<feature type="domain" description="DUF4470" evidence="1">
    <location>
        <begin position="60"/>
        <end position="148"/>
    </location>
</feature>
<dbReference type="Proteomes" id="UP000033483">
    <property type="component" value="Unassembled WGS sequence"/>
</dbReference>
<evidence type="ECO:0000259" key="1">
    <source>
        <dbReference type="Pfam" id="PF14737"/>
    </source>
</evidence>
<accession>A0A0F4ZDE1</accession>